<accession>A0A3M7L3H3</accession>
<sequence length="221" mass="23083">MTKSSPAARGAEGVDTTAELVGRALEIPAWVFPRDKLPKGKTAWSASVTGISIPDPNSVFVRIKDSPDEFFFPMEEVQKWLTPVSPDAAHSVLRRSTRSRQSTRRTAAESARALAATASVGGRKRRSALAPAEPRVADDEREDGADARSQSAEVEPAAAAADPEEEGEGEGGAAGPPGKRRALEGRTGWAPVLKSVGAEAALGVVSSMAAYAVAVMLHQAA</sequence>
<feature type="compositionally biased region" description="Low complexity" evidence="1">
    <location>
        <begin position="104"/>
        <end position="119"/>
    </location>
</feature>
<gene>
    <name evidence="2" type="ORF">APUTEX25_004117</name>
</gene>
<dbReference type="EMBL" id="QOKY01000128">
    <property type="protein sequence ID" value="RMZ57283.1"/>
    <property type="molecule type" value="Genomic_DNA"/>
</dbReference>
<reference evidence="3" key="1">
    <citation type="journal article" date="2018" name="Algal Res.">
        <title>Characterization of plant carbon substrate utilization by Auxenochlorella protothecoides.</title>
        <authorList>
            <person name="Vogler B.W."/>
            <person name="Starkenburg S.R."/>
            <person name="Sudasinghe N."/>
            <person name="Schambach J.Y."/>
            <person name="Rollin J.A."/>
            <person name="Pattathil S."/>
            <person name="Barry A.N."/>
        </authorList>
    </citation>
    <scope>NUCLEOTIDE SEQUENCE [LARGE SCALE GENOMIC DNA]</scope>
    <source>
        <strain evidence="3">UTEX 25</strain>
    </source>
</reference>
<feature type="compositionally biased region" description="Low complexity" evidence="1">
    <location>
        <begin position="152"/>
        <end position="161"/>
    </location>
</feature>
<evidence type="ECO:0000256" key="1">
    <source>
        <dbReference type="SAM" id="MobiDB-lite"/>
    </source>
</evidence>
<comment type="caution">
    <text evidence="2">The sequence shown here is derived from an EMBL/GenBank/DDBJ whole genome shotgun (WGS) entry which is preliminary data.</text>
</comment>
<dbReference type="AlphaFoldDB" id="A0A3M7L3H3"/>
<feature type="compositionally biased region" description="Basic residues" evidence="1">
    <location>
        <begin position="92"/>
        <end position="103"/>
    </location>
</feature>
<organism evidence="2 3">
    <name type="scientific">Auxenochlorella protothecoides</name>
    <name type="common">Green microalga</name>
    <name type="synonym">Chlorella protothecoides</name>
    <dbReference type="NCBI Taxonomy" id="3075"/>
    <lineage>
        <taxon>Eukaryota</taxon>
        <taxon>Viridiplantae</taxon>
        <taxon>Chlorophyta</taxon>
        <taxon>core chlorophytes</taxon>
        <taxon>Trebouxiophyceae</taxon>
        <taxon>Chlorellales</taxon>
        <taxon>Chlorellaceae</taxon>
        <taxon>Auxenochlorella</taxon>
    </lineage>
</organism>
<feature type="region of interest" description="Disordered" evidence="1">
    <location>
        <begin position="88"/>
        <end position="183"/>
    </location>
</feature>
<protein>
    <submittedName>
        <fullName evidence="2">Uncharacterized protein</fullName>
    </submittedName>
</protein>
<evidence type="ECO:0000313" key="2">
    <source>
        <dbReference type="EMBL" id="RMZ57283.1"/>
    </source>
</evidence>
<proteinExistence type="predicted"/>
<evidence type="ECO:0000313" key="3">
    <source>
        <dbReference type="Proteomes" id="UP000279271"/>
    </source>
</evidence>
<name>A0A3M7L3H3_AUXPR</name>
<dbReference type="Proteomes" id="UP000279271">
    <property type="component" value="Unassembled WGS sequence"/>
</dbReference>